<evidence type="ECO:0000313" key="1">
    <source>
        <dbReference type="EMBL" id="SHN08627.1"/>
    </source>
</evidence>
<evidence type="ECO:0000313" key="2">
    <source>
        <dbReference type="Proteomes" id="UP000183983"/>
    </source>
</evidence>
<organism evidence="1 2">
    <name type="scientific">Pseudomonas asturiensis</name>
    <dbReference type="NCBI Taxonomy" id="1190415"/>
    <lineage>
        <taxon>Bacteria</taxon>
        <taxon>Pseudomonadati</taxon>
        <taxon>Pseudomonadota</taxon>
        <taxon>Gammaproteobacteria</taxon>
        <taxon>Pseudomonadales</taxon>
        <taxon>Pseudomonadaceae</taxon>
        <taxon>Pseudomonas</taxon>
    </lineage>
</organism>
<name>A0A1M7NX70_9PSED</name>
<gene>
    <name evidence="1" type="ORF">SAMN05216593_107122</name>
</gene>
<dbReference type="AlphaFoldDB" id="A0A1M7NX70"/>
<sequence>MVFVGGGLPAMRFVRRTFGDRYDAIASKLPPTVRGVL</sequence>
<dbReference type="EMBL" id="FRDA01000007">
    <property type="protein sequence ID" value="SHN08627.1"/>
    <property type="molecule type" value="Genomic_DNA"/>
</dbReference>
<protein>
    <submittedName>
        <fullName evidence="1">Uncharacterized protein</fullName>
    </submittedName>
</protein>
<proteinExistence type="predicted"/>
<dbReference type="Proteomes" id="UP000183983">
    <property type="component" value="Unassembled WGS sequence"/>
</dbReference>
<accession>A0A1M7NX70</accession>
<reference evidence="1 2" key="1">
    <citation type="submission" date="2016-11" db="EMBL/GenBank/DDBJ databases">
        <authorList>
            <person name="Jaros S."/>
            <person name="Januszkiewicz K."/>
            <person name="Wedrychowicz H."/>
        </authorList>
    </citation>
    <scope>NUCLEOTIDE SEQUENCE [LARGE SCALE GENOMIC DNA]</scope>
    <source>
        <strain evidence="1 2">LMG 26898</strain>
    </source>
</reference>